<dbReference type="RefSeq" id="WP_066076792.1">
    <property type="nucleotide sequence ID" value="NZ_CP181246.1"/>
</dbReference>
<evidence type="ECO:0000313" key="3">
    <source>
        <dbReference type="EMBL" id="STZ77322.1"/>
    </source>
</evidence>
<dbReference type="Pfam" id="PF13670">
    <property type="entry name" value="PepSY_2"/>
    <property type="match status" value="1"/>
</dbReference>
<dbReference type="EMBL" id="UGQS01000002">
    <property type="protein sequence ID" value="STZ77322.1"/>
    <property type="molecule type" value="Genomic_DNA"/>
</dbReference>
<reference evidence="3 4" key="1">
    <citation type="submission" date="2018-06" db="EMBL/GenBank/DDBJ databases">
        <authorList>
            <consortium name="Pathogen Informatics"/>
            <person name="Doyle S."/>
        </authorList>
    </citation>
    <scope>NUCLEOTIDE SEQUENCE [LARGE SCALE GENOMIC DNA]</scope>
    <source>
        <strain evidence="3 4">NCTC10295</strain>
    </source>
</reference>
<name>A0A378ULH8_BERDE</name>
<keyword evidence="1" id="KW-0732">Signal</keyword>
<evidence type="ECO:0000259" key="2">
    <source>
        <dbReference type="Pfam" id="PF13670"/>
    </source>
</evidence>
<dbReference type="InterPro" id="IPR025711">
    <property type="entry name" value="PepSY"/>
</dbReference>
<feature type="chain" id="PRO_5016623554" evidence="1">
    <location>
        <begin position="23"/>
        <end position="98"/>
    </location>
</feature>
<dbReference type="AlphaFoldDB" id="A0A378ULH8"/>
<keyword evidence="4" id="KW-1185">Reference proteome</keyword>
<proteinExistence type="predicted"/>
<feature type="signal peptide" evidence="1">
    <location>
        <begin position="1"/>
        <end position="22"/>
    </location>
</feature>
<evidence type="ECO:0000256" key="1">
    <source>
        <dbReference type="SAM" id="SignalP"/>
    </source>
</evidence>
<organism evidence="3 4">
    <name type="scientific">Bergeriella denitrificans</name>
    <name type="common">Neisseria denitrificans</name>
    <dbReference type="NCBI Taxonomy" id="494"/>
    <lineage>
        <taxon>Bacteria</taxon>
        <taxon>Pseudomonadati</taxon>
        <taxon>Pseudomonadota</taxon>
        <taxon>Betaproteobacteria</taxon>
        <taxon>Neisseriales</taxon>
        <taxon>Neisseriaceae</taxon>
        <taxon>Bergeriella</taxon>
    </lineage>
</organism>
<evidence type="ECO:0000313" key="4">
    <source>
        <dbReference type="Proteomes" id="UP000254651"/>
    </source>
</evidence>
<feature type="domain" description="PepSY" evidence="2">
    <location>
        <begin position="10"/>
        <end position="94"/>
    </location>
</feature>
<gene>
    <name evidence="3" type="ORF">NCTC10295_02139</name>
</gene>
<accession>A0A378ULH8</accession>
<protein>
    <submittedName>
        <fullName evidence="3">Hypothetical periplasmic protein</fullName>
    </submittedName>
</protein>
<dbReference type="Proteomes" id="UP000254651">
    <property type="component" value="Unassembled WGS sequence"/>
</dbReference>
<sequence>MKKIFALSLAALTAATLPAVSAAGDYIERQVYESADFPAKRDQAVKMLEAKGYRISDIDVDDRWGKPVLEIEAYKNHQEYDIILSYPDLNIIEERADY</sequence>